<dbReference type="AlphaFoldDB" id="A0A4Y2GU88"/>
<comment type="caution">
    <text evidence="2">The sequence shown here is derived from an EMBL/GenBank/DDBJ whole genome shotgun (WGS) entry which is preliminary data.</text>
</comment>
<dbReference type="EMBL" id="BGPR01179221">
    <property type="protein sequence ID" value="GBM57103.1"/>
    <property type="molecule type" value="Genomic_DNA"/>
</dbReference>
<evidence type="ECO:0000313" key="3">
    <source>
        <dbReference type="Proteomes" id="UP000499080"/>
    </source>
</evidence>
<accession>A0A4Y2GU88</accession>
<name>A0A4Y2GU88_ARAVE</name>
<keyword evidence="3" id="KW-1185">Reference proteome</keyword>
<evidence type="ECO:0000313" key="2">
    <source>
        <dbReference type="EMBL" id="GBM57103.1"/>
    </source>
</evidence>
<organism evidence="2 3">
    <name type="scientific">Araneus ventricosus</name>
    <name type="common">Orbweaver spider</name>
    <name type="synonym">Epeira ventricosa</name>
    <dbReference type="NCBI Taxonomy" id="182803"/>
    <lineage>
        <taxon>Eukaryota</taxon>
        <taxon>Metazoa</taxon>
        <taxon>Ecdysozoa</taxon>
        <taxon>Arthropoda</taxon>
        <taxon>Chelicerata</taxon>
        <taxon>Arachnida</taxon>
        <taxon>Araneae</taxon>
        <taxon>Araneomorphae</taxon>
        <taxon>Entelegynae</taxon>
        <taxon>Araneoidea</taxon>
        <taxon>Araneidae</taxon>
        <taxon>Araneus</taxon>
    </lineage>
</organism>
<dbReference type="EMBL" id="BGPR01179175">
    <property type="protein sequence ID" value="GBM56964.1"/>
    <property type="molecule type" value="Genomic_DNA"/>
</dbReference>
<proteinExistence type="predicted"/>
<protein>
    <submittedName>
        <fullName evidence="2">Uncharacterized protein</fullName>
    </submittedName>
</protein>
<evidence type="ECO:0000313" key="1">
    <source>
        <dbReference type="EMBL" id="GBM56964.1"/>
    </source>
</evidence>
<dbReference type="Proteomes" id="UP000499080">
    <property type="component" value="Unassembled WGS sequence"/>
</dbReference>
<sequence>MTTWVTKNPYYSPDDTYTHYATDYGDKRLVRLCLFLKQNMMMRYEDNTISQEPFTLARPLMTTWVTKNPYYSPDDTDTHYATDYGDKRLVRLCLFLKQNMMMRHEDNTILH</sequence>
<gene>
    <name evidence="2" type="ORF">AVEN_164452_1</name>
    <name evidence="1" type="ORF">AVEN_260202_1</name>
</gene>
<reference evidence="2 3" key="1">
    <citation type="journal article" date="2019" name="Sci. Rep.">
        <title>Orb-weaving spider Araneus ventricosus genome elucidates the spidroin gene catalogue.</title>
        <authorList>
            <person name="Kono N."/>
            <person name="Nakamura H."/>
            <person name="Ohtoshi R."/>
            <person name="Moran D.A.P."/>
            <person name="Shinohara A."/>
            <person name="Yoshida Y."/>
            <person name="Fujiwara M."/>
            <person name="Mori M."/>
            <person name="Tomita M."/>
            <person name="Arakawa K."/>
        </authorList>
    </citation>
    <scope>NUCLEOTIDE SEQUENCE [LARGE SCALE GENOMIC DNA]</scope>
</reference>